<evidence type="ECO:0000256" key="2">
    <source>
        <dbReference type="PROSITE-ProRule" id="PRU00497"/>
    </source>
</evidence>
<dbReference type="InterPro" id="IPR000618">
    <property type="entry name" value="Insect_cuticle"/>
</dbReference>
<evidence type="ECO:0000256" key="1">
    <source>
        <dbReference type="ARBA" id="ARBA00022460"/>
    </source>
</evidence>
<dbReference type="GO" id="GO:0042302">
    <property type="term" value="F:structural constituent of cuticle"/>
    <property type="evidence" value="ECO:0007669"/>
    <property type="project" value="UniProtKB-UniRule"/>
</dbReference>
<dbReference type="AlphaFoldDB" id="A0A9R1UBN1"/>
<name>A0A9R1UBN1_9HYME</name>
<reference evidence="4" key="1">
    <citation type="submission" date="2025-08" db="UniProtKB">
        <authorList>
            <consortium name="RefSeq"/>
        </authorList>
    </citation>
    <scope>IDENTIFICATION</scope>
    <source>
        <strain evidence="4">USDA-PBARC FA_bdor</strain>
        <tissue evidence="4">Whole organism</tissue>
    </source>
</reference>
<sequence>MVSTTKNLYYGISEPHESYKHPGRDTKYNPHSGKYAFEYHVADTYSANDFGHQEMRNEHLTHGKYHVRLPDGRLQKVSYQVDDQGYHANVSYDSNDQNYYI</sequence>
<organism evidence="3 4">
    <name type="scientific">Fopius arisanus</name>
    <dbReference type="NCBI Taxonomy" id="64838"/>
    <lineage>
        <taxon>Eukaryota</taxon>
        <taxon>Metazoa</taxon>
        <taxon>Ecdysozoa</taxon>
        <taxon>Arthropoda</taxon>
        <taxon>Hexapoda</taxon>
        <taxon>Insecta</taxon>
        <taxon>Pterygota</taxon>
        <taxon>Neoptera</taxon>
        <taxon>Endopterygota</taxon>
        <taxon>Hymenoptera</taxon>
        <taxon>Apocrita</taxon>
        <taxon>Ichneumonoidea</taxon>
        <taxon>Braconidae</taxon>
        <taxon>Opiinae</taxon>
        <taxon>Fopius</taxon>
    </lineage>
</organism>
<gene>
    <name evidence="4" type="primary">LOC105273906</name>
</gene>
<protein>
    <submittedName>
        <fullName evidence="4">Pro-resilin-like</fullName>
    </submittedName>
</protein>
<keyword evidence="3" id="KW-1185">Reference proteome</keyword>
<dbReference type="GO" id="GO:0031012">
    <property type="term" value="C:extracellular matrix"/>
    <property type="evidence" value="ECO:0007669"/>
    <property type="project" value="TreeGrafter"/>
</dbReference>
<dbReference type="PANTHER" id="PTHR12236">
    <property type="entry name" value="STRUCTURAL CONTITUENT OF CUTICLE"/>
    <property type="match status" value="1"/>
</dbReference>
<evidence type="ECO:0000313" key="3">
    <source>
        <dbReference type="Proteomes" id="UP000694866"/>
    </source>
</evidence>
<accession>A0A9R1UBN1</accession>
<dbReference type="Proteomes" id="UP000694866">
    <property type="component" value="Unplaced"/>
</dbReference>
<dbReference type="KEGG" id="fas:105273906"/>
<proteinExistence type="predicted"/>
<evidence type="ECO:0000313" key="4">
    <source>
        <dbReference type="RefSeq" id="XP_011314922.1"/>
    </source>
</evidence>
<dbReference type="InterPro" id="IPR051217">
    <property type="entry name" value="Insect_Cuticle_Struc_Prot"/>
</dbReference>
<dbReference type="GeneID" id="105273906"/>
<dbReference type="OrthoDB" id="7701623at2759"/>
<dbReference type="PANTHER" id="PTHR12236:SF79">
    <property type="entry name" value="CUTICULAR PROTEIN 50CB-RELATED"/>
    <property type="match status" value="1"/>
</dbReference>
<keyword evidence="1 2" id="KW-0193">Cuticle</keyword>
<dbReference type="Pfam" id="PF00379">
    <property type="entry name" value="Chitin_bind_4"/>
    <property type="match status" value="1"/>
</dbReference>
<dbReference type="RefSeq" id="XP_011314922.1">
    <property type="nucleotide sequence ID" value="XM_011316620.1"/>
</dbReference>
<dbReference type="PROSITE" id="PS51155">
    <property type="entry name" value="CHIT_BIND_RR_2"/>
    <property type="match status" value="1"/>
</dbReference>
<dbReference type="GO" id="GO:0005615">
    <property type="term" value="C:extracellular space"/>
    <property type="evidence" value="ECO:0007669"/>
    <property type="project" value="TreeGrafter"/>
</dbReference>